<protein>
    <recommendedName>
        <fullName evidence="3">Pathogenicity island protein</fullName>
    </recommendedName>
</protein>
<proteinExistence type="predicted"/>
<name>A0A6N8I2J0_9FIRM</name>
<reference evidence="1 2" key="1">
    <citation type="submission" date="2019-09" db="EMBL/GenBank/DDBJ databases">
        <title>Genome sequence of Clostridium sp. EA1.</title>
        <authorList>
            <person name="Poehlein A."/>
            <person name="Bengelsdorf F.R."/>
            <person name="Daniel R."/>
        </authorList>
    </citation>
    <scope>NUCLEOTIDE SEQUENCE [LARGE SCALE GENOMIC DNA]</scope>
    <source>
        <strain evidence="1 2">EA1</strain>
    </source>
</reference>
<accession>A0A6N8I2J0</accession>
<evidence type="ECO:0000313" key="2">
    <source>
        <dbReference type="Proteomes" id="UP000469440"/>
    </source>
</evidence>
<sequence>MDKQALKKTVLEYIRKENDVSYAELQWLFDRQGFDYRGEFEIFSPVNENVVFWTGWNREAIDILNELKSENLIEQEPAQLLVYLIDGAGPSLPLVRKAANYKTPHWLPLVFLPVKGASSDGR</sequence>
<dbReference type="RefSeq" id="WP_233452837.1">
    <property type="nucleotide sequence ID" value="NZ_VWXL01000088.1"/>
</dbReference>
<dbReference type="AlphaFoldDB" id="A0A6N8I2J0"/>
<comment type="caution">
    <text evidence="1">The sequence shown here is derived from an EMBL/GenBank/DDBJ whole genome shotgun (WGS) entry which is preliminary data.</text>
</comment>
<gene>
    <name evidence="1" type="ORF">CAFE_30800</name>
</gene>
<keyword evidence="2" id="KW-1185">Reference proteome</keyword>
<dbReference type="Proteomes" id="UP000469440">
    <property type="component" value="Unassembled WGS sequence"/>
</dbReference>
<dbReference type="EMBL" id="VWXL01000088">
    <property type="protein sequence ID" value="MVB12346.1"/>
    <property type="molecule type" value="Genomic_DNA"/>
</dbReference>
<evidence type="ECO:0000313" key="1">
    <source>
        <dbReference type="EMBL" id="MVB12346.1"/>
    </source>
</evidence>
<organism evidence="1 2">
    <name type="scientific">Caproicibacter fermentans</name>
    <dbReference type="NCBI Taxonomy" id="2576756"/>
    <lineage>
        <taxon>Bacteria</taxon>
        <taxon>Bacillati</taxon>
        <taxon>Bacillota</taxon>
        <taxon>Clostridia</taxon>
        <taxon>Eubacteriales</taxon>
        <taxon>Acutalibacteraceae</taxon>
        <taxon>Caproicibacter</taxon>
    </lineage>
</organism>
<evidence type="ECO:0008006" key="3">
    <source>
        <dbReference type="Google" id="ProtNLM"/>
    </source>
</evidence>